<organism evidence="3 4">
    <name type="scientific">Albula glossodonta</name>
    <name type="common">roundjaw bonefish</name>
    <dbReference type="NCBI Taxonomy" id="121402"/>
    <lineage>
        <taxon>Eukaryota</taxon>
        <taxon>Metazoa</taxon>
        <taxon>Chordata</taxon>
        <taxon>Craniata</taxon>
        <taxon>Vertebrata</taxon>
        <taxon>Euteleostomi</taxon>
        <taxon>Actinopterygii</taxon>
        <taxon>Neopterygii</taxon>
        <taxon>Teleostei</taxon>
        <taxon>Albuliformes</taxon>
        <taxon>Albulidae</taxon>
        <taxon>Albula</taxon>
    </lineage>
</organism>
<protein>
    <recommendedName>
        <fullName evidence="2">Paf1 complex subunit Cdc73 N-terminal domain-containing protein</fullName>
    </recommendedName>
</protein>
<evidence type="ECO:0000256" key="1">
    <source>
        <dbReference type="SAM" id="MobiDB-lite"/>
    </source>
</evidence>
<feature type="compositionally biased region" description="Polar residues" evidence="1">
    <location>
        <begin position="41"/>
        <end position="50"/>
    </location>
</feature>
<feature type="region of interest" description="Disordered" evidence="1">
    <location>
        <begin position="31"/>
        <end position="59"/>
    </location>
</feature>
<keyword evidence="4" id="KW-1185">Reference proteome</keyword>
<dbReference type="AlphaFoldDB" id="A0A8T2NEI5"/>
<reference evidence="3" key="1">
    <citation type="thesis" date="2021" institute="BYU ScholarsArchive" country="Provo, UT, USA">
        <title>Applications of and Algorithms for Genome Assembly and Genomic Analyses with an Emphasis on Marine Teleosts.</title>
        <authorList>
            <person name="Pickett B.D."/>
        </authorList>
    </citation>
    <scope>NUCLEOTIDE SEQUENCE</scope>
    <source>
        <strain evidence="3">HI-2016</strain>
    </source>
</reference>
<sequence length="195" mass="21477">MRDVDRRELHDDSTQRNFSKNIFAILQSVKAREEGRAPEQRPTQNTTQVDPSIRTKQPVPAAYNRYDQERFKGKEETEGFKIDTMGTYHGMTLKSVTLLKILKEHNLAGSYPLLGAWAACPAHSQCHQPPQPRAAAGPDISAHHMIPSHGPSVDPQSTLRLSPQRVGIKLQSHVPGSRVSANSKLTPATSTVGKG</sequence>
<comment type="caution">
    <text evidence="3">The sequence shown here is derived from an EMBL/GenBank/DDBJ whole genome shotgun (WGS) entry which is preliminary data.</text>
</comment>
<accession>A0A8T2NEI5</accession>
<evidence type="ECO:0000313" key="4">
    <source>
        <dbReference type="Proteomes" id="UP000824540"/>
    </source>
</evidence>
<feature type="region of interest" description="Disordered" evidence="1">
    <location>
        <begin position="128"/>
        <end position="158"/>
    </location>
</feature>
<dbReference type="Pfam" id="PF16050">
    <property type="entry name" value="CDC73_N"/>
    <property type="match status" value="1"/>
</dbReference>
<evidence type="ECO:0000313" key="3">
    <source>
        <dbReference type="EMBL" id="KAG9338394.1"/>
    </source>
</evidence>
<evidence type="ECO:0000259" key="2">
    <source>
        <dbReference type="Pfam" id="PF16050"/>
    </source>
</evidence>
<dbReference type="OrthoDB" id="2186602at2759"/>
<gene>
    <name evidence="3" type="ORF">JZ751_025798</name>
</gene>
<dbReference type="Proteomes" id="UP000824540">
    <property type="component" value="Unassembled WGS sequence"/>
</dbReference>
<feature type="domain" description="Paf1 complex subunit Cdc73 N-terminal" evidence="2">
    <location>
        <begin position="13"/>
        <end position="70"/>
    </location>
</feature>
<feature type="region of interest" description="Disordered" evidence="1">
    <location>
        <begin position="171"/>
        <end position="195"/>
    </location>
</feature>
<proteinExistence type="predicted"/>
<feature type="compositionally biased region" description="Polar residues" evidence="1">
    <location>
        <begin position="179"/>
        <end position="195"/>
    </location>
</feature>
<dbReference type="InterPro" id="IPR032041">
    <property type="entry name" value="Cdc73_N"/>
</dbReference>
<name>A0A8T2NEI5_9TELE</name>
<dbReference type="EMBL" id="JAFBMS010000067">
    <property type="protein sequence ID" value="KAG9338394.1"/>
    <property type="molecule type" value="Genomic_DNA"/>
</dbReference>